<sequence length="51" mass="6230">MNKREETINKIVNTYFEEPEKNLKEVFGEYAEDLDESEREQFFKTLKEIIN</sequence>
<keyword evidence="2" id="KW-1185">Reference proteome</keyword>
<dbReference type="HOGENOM" id="CLU_214787_0_0_9"/>
<protein>
    <submittedName>
        <fullName evidence="1">Transcriptional regulator, MarR family</fullName>
    </submittedName>
</protein>
<organism evidence="1 2">
    <name type="scientific">Clostridium butyricum E4 str. BoNT E BL5262</name>
    <dbReference type="NCBI Taxonomy" id="632245"/>
    <lineage>
        <taxon>Bacteria</taxon>
        <taxon>Bacillati</taxon>
        <taxon>Bacillota</taxon>
        <taxon>Clostridia</taxon>
        <taxon>Eubacteriales</taxon>
        <taxon>Clostridiaceae</taxon>
        <taxon>Clostridium</taxon>
    </lineage>
</organism>
<proteinExistence type="predicted"/>
<evidence type="ECO:0000313" key="2">
    <source>
        <dbReference type="Proteomes" id="UP000003081"/>
    </source>
</evidence>
<dbReference type="STRING" id="1492.ATN24_13995"/>
<dbReference type="AlphaFoldDB" id="C4II57"/>
<dbReference type="RefSeq" id="WP_003415335.1">
    <property type="nucleotide sequence ID" value="NZ_ACOM01000005.1"/>
</dbReference>
<dbReference type="Proteomes" id="UP000003081">
    <property type="component" value="Unassembled WGS sequence"/>
</dbReference>
<accession>C4II57</accession>
<reference evidence="1 2" key="1">
    <citation type="submission" date="2009-08" db="EMBL/GenBank/DDBJ databases">
        <authorList>
            <person name="Shrivastava S."/>
            <person name="Brinkac L.B."/>
            <person name="Brown J.L."/>
            <person name="Bruce D.B."/>
            <person name="Detter C."/>
            <person name="Green L.D."/>
            <person name="Munk C.A."/>
            <person name="Rogers Y.C."/>
            <person name="Tapia R."/>
            <person name="Sims D.R."/>
            <person name="Smith L.A."/>
            <person name="Smith T.J."/>
            <person name="Sutton G."/>
            <person name="Brettin T."/>
        </authorList>
    </citation>
    <scope>NUCLEOTIDE SEQUENCE [LARGE SCALE GENOMIC DNA]</scope>
    <source>
        <strain evidence="2">E4 str. BoNT E BL5262</strain>
    </source>
</reference>
<comment type="caution">
    <text evidence="1">The sequence shown here is derived from an EMBL/GenBank/DDBJ whole genome shotgun (WGS) entry which is preliminary data.</text>
</comment>
<dbReference type="EMBL" id="ACOM01000005">
    <property type="protein sequence ID" value="EEP54495.1"/>
    <property type="molecule type" value="Genomic_DNA"/>
</dbReference>
<gene>
    <name evidence="1" type="ORF">CLP_2941</name>
</gene>
<evidence type="ECO:0000313" key="1">
    <source>
        <dbReference type="EMBL" id="EEP54495.1"/>
    </source>
</evidence>
<name>C4II57_CLOBU</name>